<evidence type="ECO:0000313" key="9">
    <source>
        <dbReference type="EMBL" id="PWG16675.1"/>
    </source>
</evidence>
<dbReference type="InterPro" id="IPR000172">
    <property type="entry name" value="GMC_OxRdtase_N"/>
</dbReference>
<protein>
    <recommendedName>
        <fullName evidence="7 8">Glucose-methanol-choline oxidoreductase N-terminal domain-containing protein</fullName>
    </recommendedName>
</protein>
<comment type="similarity">
    <text evidence="2 6">Belongs to the GMC oxidoreductase family.</text>
</comment>
<keyword evidence="4 5" id="KW-0274">FAD</keyword>
<evidence type="ECO:0000256" key="5">
    <source>
        <dbReference type="PIRSR" id="PIRSR000137-2"/>
    </source>
</evidence>
<dbReference type="AlphaFoldDB" id="A0A2V1P2M5"/>
<comment type="cofactor">
    <cofactor evidence="1 5">
        <name>FAD</name>
        <dbReference type="ChEBI" id="CHEBI:57692"/>
    </cofactor>
</comment>
<proteinExistence type="inferred from homology"/>
<sequence>MTQEFDHIIVGAGSAGCAVAARLAELTTDRICVIEAGPSDADLRVKMPFGLVNLLGGPRDWARKTVPQENLGGRQVSVPRGKMLGGSGSINSMAWFRGRSDDFDGWETPGWGWSDVAPAFEAVEGALQPRRLANPHPLAEGFGRAFGGNDPQSAPTPERQSAGVCHANLHDGRRWSAADAFLRPAQKTGRVEVITGAEVDKVVMDGDRAAGVLLRDGRKIAANAGVILSAGSIETPMILMRSGLGPAAHLSERGIDPVRDIPGIGANLHDHPGVGLHFAGSGSGYGLTLSQMPRWALAPFAWAFARRGVFASPTVEACAFFRAMPGEGRPDAQCHFIPFMLGWKGKAITWGAGYFADVVVSRPRSRGSLTLGADRFTPAIDLNLLSDPYDLQVLMNGIPRLRQILKDAPLDPHRAPEGHPGELVTGDALETFIRKGCGTAYHPVGTVAMGENGPLAADLSLKGVTGLTVADASVMPKVTSANTNAPSMMIGWRAGGFVADRARAAKEAA</sequence>
<evidence type="ECO:0000313" key="10">
    <source>
        <dbReference type="Proteomes" id="UP000245293"/>
    </source>
</evidence>
<dbReference type="PROSITE" id="PS00624">
    <property type="entry name" value="GMC_OXRED_2"/>
    <property type="match status" value="1"/>
</dbReference>
<dbReference type="SUPFAM" id="SSF54373">
    <property type="entry name" value="FAD-linked reductases, C-terminal domain"/>
    <property type="match status" value="1"/>
</dbReference>
<accession>A0A2V1P2M5</accession>
<gene>
    <name evidence="9" type="ORF">DFK10_10125</name>
</gene>
<dbReference type="Gene3D" id="3.30.410.40">
    <property type="match status" value="1"/>
</dbReference>
<feature type="binding site" evidence="5">
    <location>
        <position position="199"/>
    </location>
    <ligand>
        <name>FAD</name>
        <dbReference type="ChEBI" id="CHEBI:57692"/>
    </ligand>
</feature>
<keyword evidence="10" id="KW-1185">Reference proteome</keyword>
<evidence type="ECO:0000256" key="6">
    <source>
        <dbReference type="RuleBase" id="RU003968"/>
    </source>
</evidence>
<dbReference type="PIRSF" id="PIRSF000137">
    <property type="entry name" value="Alcohol_oxidase"/>
    <property type="match status" value="1"/>
</dbReference>
<dbReference type="PANTHER" id="PTHR11552:SF147">
    <property type="entry name" value="CHOLINE DEHYDROGENASE, MITOCHONDRIAL"/>
    <property type="match status" value="1"/>
</dbReference>
<dbReference type="SUPFAM" id="SSF51905">
    <property type="entry name" value="FAD/NAD(P)-binding domain"/>
    <property type="match status" value="1"/>
</dbReference>
<dbReference type="RefSeq" id="WP_109388916.1">
    <property type="nucleotide sequence ID" value="NZ_QETF01000010.1"/>
</dbReference>
<evidence type="ECO:0000259" key="7">
    <source>
        <dbReference type="PROSITE" id="PS00623"/>
    </source>
</evidence>
<dbReference type="EMBL" id="QETF01000010">
    <property type="protein sequence ID" value="PWG16675.1"/>
    <property type="molecule type" value="Genomic_DNA"/>
</dbReference>
<evidence type="ECO:0000259" key="8">
    <source>
        <dbReference type="PROSITE" id="PS00624"/>
    </source>
</evidence>
<evidence type="ECO:0000256" key="3">
    <source>
        <dbReference type="ARBA" id="ARBA00022630"/>
    </source>
</evidence>
<dbReference type="Pfam" id="PF00732">
    <property type="entry name" value="GMC_oxred_N"/>
    <property type="match status" value="1"/>
</dbReference>
<dbReference type="PANTHER" id="PTHR11552">
    <property type="entry name" value="GLUCOSE-METHANOL-CHOLINE GMC OXIDOREDUCTASE"/>
    <property type="match status" value="1"/>
</dbReference>
<dbReference type="Pfam" id="PF05199">
    <property type="entry name" value="GMC_oxred_C"/>
    <property type="match status" value="1"/>
</dbReference>
<comment type="caution">
    <text evidence="9">The sequence shown here is derived from an EMBL/GenBank/DDBJ whole genome shotgun (WGS) entry which is preliminary data.</text>
</comment>
<organism evidence="9 10">
    <name type="scientific">Salibaculum griseiflavum</name>
    <dbReference type="NCBI Taxonomy" id="1914409"/>
    <lineage>
        <taxon>Bacteria</taxon>
        <taxon>Pseudomonadati</taxon>
        <taxon>Pseudomonadota</taxon>
        <taxon>Alphaproteobacteria</taxon>
        <taxon>Rhodobacterales</taxon>
        <taxon>Roseobacteraceae</taxon>
        <taxon>Salibaculum</taxon>
    </lineage>
</organism>
<dbReference type="InterPro" id="IPR007867">
    <property type="entry name" value="GMC_OxRtase_C"/>
</dbReference>
<dbReference type="Gene3D" id="3.50.50.60">
    <property type="entry name" value="FAD/NAD(P)-binding domain"/>
    <property type="match status" value="1"/>
</dbReference>
<feature type="domain" description="Glucose-methanol-choline oxidoreductase N-terminal" evidence="8">
    <location>
        <begin position="231"/>
        <end position="245"/>
    </location>
</feature>
<dbReference type="Proteomes" id="UP000245293">
    <property type="component" value="Unassembled WGS sequence"/>
</dbReference>
<name>A0A2V1P2M5_9RHOB</name>
<dbReference type="InterPro" id="IPR012132">
    <property type="entry name" value="GMC_OxRdtase"/>
</dbReference>
<reference evidence="10" key="1">
    <citation type="submission" date="2018-05" db="EMBL/GenBank/DDBJ databases">
        <authorList>
            <person name="Du Z."/>
            <person name="Wang X."/>
        </authorList>
    </citation>
    <scope>NUCLEOTIDE SEQUENCE [LARGE SCALE GENOMIC DNA]</scope>
    <source>
        <strain evidence="10">WDS4C29</strain>
    </source>
</reference>
<dbReference type="GO" id="GO:0016614">
    <property type="term" value="F:oxidoreductase activity, acting on CH-OH group of donors"/>
    <property type="evidence" value="ECO:0007669"/>
    <property type="project" value="InterPro"/>
</dbReference>
<dbReference type="GO" id="GO:0050660">
    <property type="term" value="F:flavin adenine dinucleotide binding"/>
    <property type="evidence" value="ECO:0007669"/>
    <property type="project" value="InterPro"/>
</dbReference>
<evidence type="ECO:0000256" key="1">
    <source>
        <dbReference type="ARBA" id="ARBA00001974"/>
    </source>
</evidence>
<feature type="domain" description="Glucose-methanol-choline oxidoreductase N-terminal" evidence="7">
    <location>
        <begin position="81"/>
        <end position="104"/>
    </location>
</feature>
<evidence type="ECO:0000256" key="4">
    <source>
        <dbReference type="ARBA" id="ARBA00022827"/>
    </source>
</evidence>
<dbReference type="PROSITE" id="PS00623">
    <property type="entry name" value="GMC_OXRED_1"/>
    <property type="match status" value="1"/>
</dbReference>
<dbReference type="InterPro" id="IPR036188">
    <property type="entry name" value="FAD/NAD-bd_sf"/>
</dbReference>
<keyword evidence="3 6" id="KW-0285">Flavoprotein</keyword>
<dbReference type="OrthoDB" id="7789073at2"/>
<evidence type="ECO:0000256" key="2">
    <source>
        <dbReference type="ARBA" id="ARBA00010790"/>
    </source>
</evidence>